<keyword evidence="1" id="KW-0812">Transmembrane</keyword>
<keyword evidence="1" id="KW-1133">Transmembrane helix</keyword>
<proteinExistence type="predicted"/>
<feature type="transmembrane region" description="Helical" evidence="1">
    <location>
        <begin position="20"/>
        <end position="42"/>
    </location>
</feature>
<keyword evidence="1" id="KW-0472">Membrane</keyword>
<feature type="transmembrane region" description="Helical" evidence="1">
    <location>
        <begin position="117"/>
        <end position="138"/>
    </location>
</feature>
<evidence type="ECO:0000313" key="3">
    <source>
        <dbReference type="Proteomes" id="UP000634004"/>
    </source>
</evidence>
<gene>
    <name evidence="2" type="ORF">GCM10009069_16340</name>
</gene>
<keyword evidence="3" id="KW-1185">Reference proteome</keyword>
<dbReference type="Proteomes" id="UP000634004">
    <property type="component" value="Unassembled WGS sequence"/>
</dbReference>
<reference evidence="2" key="1">
    <citation type="journal article" date="2014" name="Int. J. Syst. Evol. Microbiol.">
        <title>Complete genome sequence of Corynebacterium casei LMG S-19264T (=DSM 44701T), isolated from a smear-ripened cheese.</title>
        <authorList>
            <consortium name="US DOE Joint Genome Institute (JGI-PGF)"/>
            <person name="Walter F."/>
            <person name="Albersmeier A."/>
            <person name="Kalinowski J."/>
            <person name="Ruckert C."/>
        </authorList>
    </citation>
    <scope>NUCLEOTIDE SEQUENCE</scope>
    <source>
        <strain evidence="2">KCTC 32513</strain>
    </source>
</reference>
<dbReference type="EMBL" id="BMZH01000005">
    <property type="protein sequence ID" value="GHA93960.1"/>
    <property type="molecule type" value="Genomic_DNA"/>
</dbReference>
<evidence type="ECO:0000313" key="2">
    <source>
        <dbReference type="EMBL" id="GHA93960.1"/>
    </source>
</evidence>
<accession>A0A8J3G274</accession>
<sequence length="152" mass="16719">MVQILGAMILYSEQYALLTSPLMLGLYAGVMLMVVASGVYAVTNRVFLRFSGANSGLQEWEAKTQDDAYSFACRIILKGALIAFLIVSIFGALQMLGMTGWMNFNLSESLVLNFPGMAALTIILTYVIVLLPTLYIAWTLKPLSEDEYDLAL</sequence>
<comment type="caution">
    <text evidence="2">The sequence shown here is derived from an EMBL/GenBank/DDBJ whole genome shotgun (WGS) entry which is preliminary data.</text>
</comment>
<evidence type="ECO:0000256" key="1">
    <source>
        <dbReference type="SAM" id="Phobius"/>
    </source>
</evidence>
<organism evidence="2 3">
    <name type="scientific">Algimonas arctica</name>
    <dbReference type="NCBI Taxonomy" id="1479486"/>
    <lineage>
        <taxon>Bacteria</taxon>
        <taxon>Pseudomonadati</taxon>
        <taxon>Pseudomonadota</taxon>
        <taxon>Alphaproteobacteria</taxon>
        <taxon>Maricaulales</taxon>
        <taxon>Robiginitomaculaceae</taxon>
        <taxon>Algimonas</taxon>
    </lineage>
</organism>
<reference evidence="2" key="2">
    <citation type="submission" date="2020-09" db="EMBL/GenBank/DDBJ databases">
        <authorList>
            <person name="Sun Q."/>
            <person name="Kim S."/>
        </authorList>
    </citation>
    <scope>NUCLEOTIDE SEQUENCE</scope>
    <source>
        <strain evidence="2">KCTC 32513</strain>
    </source>
</reference>
<protein>
    <submittedName>
        <fullName evidence="2">Uncharacterized protein</fullName>
    </submittedName>
</protein>
<name>A0A8J3G274_9PROT</name>
<dbReference type="AlphaFoldDB" id="A0A8J3G274"/>
<feature type="transmembrane region" description="Helical" evidence="1">
    <location>
        <begin position="75"/>
        <end position="97"/>
    </location>
</feature>